<accession>A0ABU7BEG2</accession>
<evidence type="ECO:0000313" key="1">
    <source>
        <dbReference type="EMBL" id="MED6247899.1"/>
    </source>
</evidence>
<reference evidence="1 2" key="1">
    <citation type="submission" date="2021-07" db="EMBL/GenBank/DDBJ databases">
        <authorList>
            <person name="Palmer J.M."/>
        </authorList>
    </citation>
    <scope>NUCLEOTIDE SEQUENCE [LARGE SCALE GENOMIC DNA]</scope>
    <source>
        <strain evidence="1 2">AT_MEX2019</strain>
        <tissue evidence="1">Muscle</tissue>
    </source>
</reference>
<name>A0ABU7BEG2_9TELE</name>
<keyword evidence="2" id="KW-1185">Reference proteome</keyword>
<protein>
    <submittedName>
        <fullName evidence="1">Uncharacterized protein</fullName>
    </submittedName>
</protein>
<evidence type="ECO:0000313" key="2">
    <source>
        <dbReference type="Proteomes" id="UP001345963"/>
    </source>
</evidence>
<dbReference type="EMBL" id="JAHUTI010049611">
    <property type="protein sequence ID" value="MED6247899.1"/>
    <property type="molecule type" value="Genomic_DNA"/>
</dbReference>
<organism evidence="1 2">
    <name type="scientific">Ataeniobius toweri</name>
    <dbReference type="NCBI Taxonomy" id="208326"/>
    <lineage>
        <taxon>Eukaryota</taxon>
        <taxon>Metazoa</taxon>
        <taxon>Chordata</taxon>
        <taxon>Craniata</taxon>
        <taxon>Vertebrata</taxon>
        <taxon>Euteleostomi</taxon>
        <taxon>Actinopterygii</taxon>
        <taxon>Neopterygii</taxon>
        <taxon>Teleostei</taxon>
        <taxon>Neoteleostei</taxon>
        <taxon>Acanthomorphata</taxon>
        <taxon>Ovalentaria</taxon>
        <taxon>Atherinomorphae</taxon>
        <taxon>Cyprinodontiformes</taxon>
        <taxon>Goodeidae</taxon>
        <taxon>Ataeniobius</taxon>
    </lineage>
</organism>
<dbReference type="Proteomes" id="UP001345963">
    <property type="component" value="Unassembled WGS sequence"/>
</dbReference>
<proteinExistence type="predicted"/>
<comment type="caution">
    <text evidence="1">The sequence shown here is derived from an EMBL/GenBank/DDBJ whole genome shotgun (WGS) entry which is preliminary data.</text>
</comment>
<gene>
    <name evidence="1" type="ORF">ATANTOWER_020591</name>
</gene>
<sequence>MSVAALKFTHTHTLLYYTQNTNTSCIWSLCFLFPRCGCRPYGNDALTNKSITSMNVGMQHIAIKAPSEMHNVGSLYSLIIHEYDVHLQLHNQVPIKWKSVFQV</sequence>